<proteinExistence type="predicted"/>
<name>A0A1D9PUX5_SCLS1</name>
<dbReference type="EMBL" id="CP017815">
    <property type="protein sequence ID" value="APA06487.1"/>
    <property type="molecule type" value="Genomic_DNA"/>
</dbReference>
<accession>A0A1D9PUX5</accession>
<evidence type="ECO:0000313" key="1">
    <source>
        <dbReference type="EMBL" id="APA06487.1"/>
    </source>
</evidence>
<reference evidence="2" key="1">
    <citation type="journal article" date="2017" name="Genome Biol. Evol.">
        <title>The complete genome sequence of the phytopathogenic fungus Sclerotinia sclerotiorum reveals insights into the genome architecture of broad host range pathogens.</title>
        <authorList>
            <person name="Derbyshire M."/>
            <person name="Denton-Giles M."/>
            <person name="Hegedus D."/>
            <person name="Seifbarghy S."/>
            <person name="Rollins J."/>
            <person name="van Kan J."/>
            <person name="Seidl M.F."/>
            <person name="Faino L."/>
            <person name="Mbengue M."/>
            <person name="Navaud O."/>
            <person name="Raffaele S."/>
            <person name="Hammond-Kosack K."/>
            <person name="Heard S."/>
            <person name="Oliver R."/>
        </authorList>
    </citation>
    <scope>NUCLEOTIDE SEQUENCE [LARGE SCALE GENOMIC DNA]</scope>
    <source>
        <strain evidence="2">ATCC 18683 / 1980 / Ss-1</strain>
    </source>
</reference>
<sequence length="159" mass="18189">MKSPDGELPLIQQWFTLDHSNSTDLMVSEWLSRIDSAYNKSKPAHDHQRSNMHTRARLVARLTIGVAFLRQKSRNDQSATPDDLYFTWHLVYDILSNDQFPEPLCTAARSAQGFVAIALCSLIKDGKIEELFRLHAWLPDGQRGNKDFAIHSHQAWTQS</sequence>
<dbReference type="RefSeq" id="XP_001586246.1">
    <property type="nucleotide sequence ID" value="XM_001586196.1"/>
</dbReference>
<dbReference type="KEGG" id="ssl:SS1G_12824"/>
<protein>
    <submittedName>
        <fullName evidence="1">Uncharacterized protein</fullName>
    </submittedName>
</protein>
<dbReference type="Proteomes" id="UP000177798">
    <property type="component" value="Chromosome 2"/>
</dbReference>
<gene>
    <name evidence="1" type="ORF">sscle_02g012570</name>
</gene>
<dbReference type="VEuPathDB" id="FungiDB:sscle_02g012570"/>
<dbReference type="AlphaFoldDB" id="A0A1D9PUX5"/>
<dbReference type="OrthoDB" id="3438346at2759"/>
<organism evidence="1 2">
    <name type="scientific">Sclerotinia sclerotiorum (strain ATCC 18683 / 1980 / Ss-1)</name>
    <name type="common">White mold</name>
    <name type="synonym">Whetzelinia sclerotiorum</name>
    <dbReference type="NCBI Taxonomy" id="665079"/>
    <lineage>
        <taxon>Eukaryota</taxon>
        <taxon>Fungi</taxon>
        <taxon>Dikarya</taxon>
        <taxon>Ascomycota</taxon>
        <taxon>Pezizomycotina</taxon>
        <taxon>Leotiomycetes</taxon>
        <taxon>Helotiales</taxon>
        <taxon>Sclerotiniaceae</taxon>
        <taxon>Sclerotinia</taxon>
    </lineage>
</organism>
<evidence type="ECO:0000313" key="2">
    <source>
        <dbReference type="Proteomes" id="UP000177798"/>
    </source>
</evidence>